<name>M7P152_9GAMM</name>
<dbReference type="STRING" id="1286106.MPL1_06165"/>
<sequence>MGPYLKDFMHAFVHALKNLLPIIIVVVFFQSVILQQMPDNSLSMAIGLLIVAIGVALFLQGLELSIFPVGKSLSNQFAKRGSIPILLSFGFALGFSAVVAEPALIAVAEQAQQISEGRIDALTLRLLVAVSVGLVVALGVFRTIFGYPLHWFMIIGYISVVVITYFAPEEIVGLAYDSGGVTTNIVTVPLIAALGIGLAASIRGRNPLTDGFGLVALAVMVPMISVQLYGILVFSGAEPDPDAL</sequence>
<protein>
    <recommendedName>
        <fullName evidence="4">DUF1538 domain-containing protein</fullName>
    </recommendedName>
</protein>
<dbReference type="Pfam" id="PF07556">
    <property type="entry name" value="DUF1538"/>
    <property type="match status" value="1"/>
</dbReference>
<keyword evidence="1" id="KW-0472">Membrane</keyword>
<accession>M7P152</accession>
<feature type="transmembrane region" description="Helical" evidence="1">
    <location>
        <begin position="12"/>
        <end position="35"/>
    </location>
</feature>
<feature type="transmembrane region" description="Helical" evidence="1">
    <location>
        <begin position="148"/>
        <end position="167"/>
    </location>
</feature>
<keyword evidence="1" id="KW-1133">Transmembrane helix</keyword>
<feature type="transmembrane region" description="Helical" evidence="1">
    <location>
        <begin position="212"/>
        <end position="234"/>
    </location>
</feature>
<feature type="transmembrane region" description="Helical" evidence="1">
    <location>
        <begin position="122"/>
        <end position="141"/>
    </location>
</feature>
<evidence type="ECO:0000313" key="3">
    <source>
        <dbReference type="Proteomes" id="UP000012019"/>
    </source>
</evidence>
<feature type="transmembrane region" description="Helical" evidence="1">
    <location>
        <begin position="41"/>
        <end position="62"/>
    </location>
</feature>
<dbReference type="OrthoDB" id="9781614at2"/>
<dbReference type="Proteomes" id="UP000012019">
    <property type="component" value="Unassembled WGS sequence"/>
</dbReference>
<comment type="caution">
    <text evidence="2">The sequence shown here is derived from an EMBL/GenBank/DDBJ whole genome shotgun (WGS) entry which is preliminary data.</text>
</comment>
<proteinExistence type="predicted"/>
<keyword evidence="1" id="KW-0812">Transmembrane</keyword>
<feature type="transmembrane region" description="Helical" evidence="1">
    <location>
        <begin position="179"/>
        <end position="200"/>
    </location>
</feature>
<feature type="non-terminal residue" evidence="2">
    <location>
        <position position="244"/>
    </location>
</feature>
<dbReference type="eggNOG" id="ENOG502Z7NN">
    <property type="taxonomic scope" value="Bacteria"/>
</dbReference>
<evidence type="ECO:0000313" key="2">
    <source>
        <dbReference type="EMBL" id="EMR13216.1"/>
    </source>
</evidence>
<evidence type="ECO:0000256" key="1">
    <source>
        <dbReference type="SAM" id="Phobius"/>
    </source>
</evidence>
<gene>
    <name evidence="2" type="ORF">MPL1_06165</name>
</gene>
<feature type="transmembrane region" description="Helical" evidence="1">
    <location>
        <begin position="83"/>
        <end position="107"/>
    </location>
</feature>
<dbReference type="InterPro" id="IPR011435">
    <property type="entry name" value="UmpAB"/>
</dbReference>
<dbReference type="AlphaFoldDB" id="M7P152"/>
<evidence type="ECO:0008006" key="4">
    <source>
        <dbReference type="Google" id="ProtNLM"/>
    </source>
</evidence>
<keyword evidence="3" id="KW-1185">Reference proteome</keyword>
<organism evidence="2 3">
    <name type="scientific">Methylophaga lonarensis MPL</name>
    <dbReference type="NCBI Taxonomy" id="1286106"/>
    <lineage>
        <taxon>Bacteria</taxon>
        <taxon>Pseudomonadati</taxon>
        <taxon>Pseudomonadota</taxon>
        <taxon>Gammaproteobacteria</taxon>
        <taxon>Thiotrichales</taxon>
        <taxon>Piscirickettsiaceae</taxon>
        <taxon>Methylophaga</taxon>
    </lineage>
</organism>
<reference evidence="2 3" key="1">
    <citation type="journal article" date="2013" name="Genome Announc.">
        <title>Draft Genome Sequence of Methylophaga lonarensis MPLT, a Haloalkaliphilic (Non-Methane-Utilizing) Methylotroph.</title>
        <authorList>
            <person name="Shetty S.A."/>
            <person name="Marathe N.P."/>
            <person name="Munot H."/>
            <person name="Antony C.P."/>
            <person name="Dhotre D.P."/>
            <person name="Murrell J.C."/>
            <person name="Shouche Y.S."/>
        </authorList>
    </citation>
    <scope>NUCLEOTIDE SEQUENCE [LARGE SCALE GENOMIC DNA]</scope>
    <source>
        <strain evidence="2 3">MPL</strain>
    </source>
</reference>
<dbReference type="EMBL" id="APHR01000030">
    <property type="protein sequence ID" value="EMR13216.1"/>
    <property type="molecule type" value="Genomic_DNA"/>
</dbReference>
<dbReference type="RefSeq" id="WP_009726235.1">
    <property type="nucleotide sequence ID" value="NZ_APHR01000030.1"/>
</dbReference>